<keyword evidence="3" id="KW-0732">Signal</keyword>
<accession>A0A835BWT0</accession>
<name>A0A835BWT0_9POAL</name>
<dbReference type="InterPro" id="IPR032675">
    <property type="entry name" value="LRR_dom_sf"/>
</dbReference>
<keyword evidence="2" id="KW-0964">Secreted</keyword>
<feature type="region of interest" description="Disordered" evidence="5">
    <location>
        <begin position="1"/>
        <end position="21"/>
    </location>
</feature>
<keyword evidence="4" id="KW-0677">Repeat</keyword>
<feature type="region of interest" description="Disordered" evidence="5">
    <location>
        <begin position="134"/>
        <end position="153"/>
    </location>
</feature>
<dbReference type="Gene3D" id="3.80.10.10">
    <property type="entry name" value="Ribonuclease Inhibitor"/>
    <property type="match status" value="1"/>
</dbReference>
<feature type="compositionally biased region" description="Basic residues" evidence="5">
    <location>
        <begin position="134"/>
        <end position="146"/>
    </location>
</feature>
<dbReference type="PANTHER" id="PTHR32093:SF148">
    <property type="entry name" value="OSJNBA0014K14.21 PROTEIN"/>
    <property type="match status" value="1"/>
</dbReference>
<evidence type="ECO:0000313" key="6">
    <source>
        <dbReference type="EMBL" id="KAF8702958.1"/>
    </source>
</evidence>
<dbReference type="SUPFAM" id="SSF52058">
    <property type="entry name" value="L domain-like"/>
    <property type="match status" value="1"/>
</dbReference>
<feature type="compositionally biased region" description="Basic and acidic residues" evidence="5">
    <location>
        <begin position="765"/>
        <end position="777"/>
    </location>
</feature>
<sequence length="1068" mass="115348">MRPTTTTANEQLAGTPVQRKAIQSSVAPSHLQGYSYRLQLRNQPAVESGGFPRAAGSASVDTDTGALADDTALRRTARGASRMRMQGGSLLVRAARDTPMIGQAPLARAAARGQRRIIVAAQARAKEREQLRWGKRARKGRKRPGNHRNQPPPWSVAERAAALTDAPVGVGVELLEQTYRNTGTPHAIAGKMTLAAPKSQPPNLLVVQAPCGTAVRGLIYLPHVLTAMPLSNSIARSRSCSRSIRFEGRSRRAPAPASNRLPVPAASLPARVETNEPRRFSRLPPPTLPVIRILEMAVAAPPRAARRLAVLCFVLASCAAALAVPRAGASRPSREDLDVSLGSGGGIGVGVGIGGGGGQGGGSSSSRPAPPSPSGPRACDFENERLYRAYLVIQQFKESVTCDPMDITRSWSGTDLCSAYKGFFCQRPPNVTDRTIASVDFNGYMLRSDSLQGFVNSLPDLALFHANSNDFGGAVPALAGLQYFYELDLSNNRLAPAPFPTDVLGLTNATFIDLRFNSFYGELPVGVFCRFPRIQAIFVNNNQFSGSLPDNIGQSPVNYLSLANNRFTGEIPKSIARNAGTLLEVLFLNNSLSGCLPYELGLLEKATVIDAGTNRLTGTIPASFACLRKVEQLNLADNLLYGEVPDALCRLAFDRLRNLTLSGNYFTSLGSCCWDLIKQGRLDVDRNCIQWAPNQRSHEECAKFLQLPKTCPVSNYLPCSSKYHGSGGEPAGAAAEQEEDAAVEYRYRTGRTRRDNPVGVVEKGAERCASRDRETTDQSHGALCGEDKGARRRAGVVLALAGWPRKQSSATSRSMERGLSARPGSLNQSPPAASYKHDSRTSAGRHPATVASISFSLPASQPLYSSPLAVAILTRLIFSETMVVAVIIPTVTVAAHSFHGAQEVAHVAATTTSDWKISDATPTLTTRQGVASSRLEHHPYEVRLHAAASMSTVLTSIRACVVLLTGHPLPSYAVYRNLGNRVRHITSRGIMSWGFSTWRTRHHLQGLSVRAARLQTKEVELLYRIVIVAAPQVRRTNQPPQLGQNLAYMPQLWRGELRQTLAMIQTLP</sequence>
<comment type="caution">
    <text evidence="6">The sequence shown here is derived from an EMBL/GenBank/DDBJ whole genome shotgun (WGS) entry which is preliminary data.</text>
</comment>
<organism evidence="6 7">
    <name type="scientific">Digitaria exilis</name>
    <dbReference type="NCBI Taxonomy" id="1010633"/>
    <lineage>
        <taxon>Eukaryota</taxon>
        <taxon>Viridiplantae</taxon>
        <taxon>Streptophyta</taxon>
        <taxon>Embryophyta</taxon>
        <taxon>Tracheophyta</taxon>
        <taxon>Spermatophyta</taxon>
        <taxon>Magnoliopsida</taxon>
        <taxon>Liliopsida</taxon>
        <taxon>Poales</taxon>
        <taxon>Poaceae</taxon>
        <taxon>PACMAD clade</taxon>
        <taxon>Panicoideae</taxon>
        <taxon>Panicodae</taxon>
        <taxon>Paniceae</taxon>
        <taxon>Anthephorinae</taxon>
        <taxon>Digitaria</taxon>
    </lineage>
</organism>
<feature type="region of interest" description="Disordered" evidence="5">
    <location>
        <begin position="807"/>
        <end position="845"/>
    </location>
</feature>
<feature type="region of interest" description="Disordered" evidence="5">
    <location>
        <begin position="765"/>
        <end position="786"/>
    </location>
</feature>
<dbReference type="Proteomes" id="UP000636709">
    <property type="component" value="Unassembled WGS sequence"/>
</dbReference>
<evidence type="ECO:0000256" key="5">
    <source>
        <dbReference type="SAM" id="MobiDB-lite"/>
    </source>
</evidence>
<feature type="compositionally biased region" description="Polar residues" evidence="5">
    <location>
        <begin position="1"/>
        <end position="12"/>
    </location>
</feature>
<dbReference type="OrthoDB" id="676979at2759"/>
<keyword evidence="7" id="KW-1185">Reference proteome</keyword>
<dbReference type="InterPro" id="IPR051582">
    <property type="entry name" value="LRR_extensin-like_regulator"/>
</dbReference>
<dbReference type="AlphaFoldDB" id="A0A835BWT0"/>
<dbReference type="PANTHER" id="PTHR32093">
    <property type="entry name" value="LEUCINE-RICH REPEAT EXTENSIN-LIKE PROTEIN 3-RELATED"/>
    <property type="match status" value="1"/>
</dbReference>
<dbReference type="InterPro" id="IPR001611">
    <property type="entry name" value="Leu-rich_rpt"/>
</dbReference>
<reference evidence="6" key="1">
    <citation type="submission" date="2020-07" db="EMBL/GenBank/DDBJ databases">
        <title>Genome sequence and genetic diversity analysis of an under-domesticated orphan crop, white fonio (Digitaria exilis).</title>
        <authorList>
            <person name="Bennetzen J.L."/>
            <person name="Chen S."/>
            <person name="Ma X."/>
            <person name="Wang X."/>
            <person name="Yssel A.E.J."/>
            <person name="Chaluvadi S.R."/>
            <person name="Johnson M."/>
            <person name="Gangashetty P."/>
            <person name="Hamidou F."/>
            <person name="Sanogo M.D."/>
            <person name="Zwaenepoel A."/>
            <person name="Wallace J."/>
            <person name="Van De Peer Y."/>
            <person name="Van Deynze A."/>
        </authorList>
    </citation>
    <scope>NUCLEOTIDE SEQUENCE</scope>
    <source>
        <tissue evidence="6">Leaves</tissue>
    </source>
</reference>
<evidence type="ECO:0008006" key="8">
    <source>
        <dbReference type="Google" id="ProtNLM"/>
    </source>
</evidence>
<dbReference type="Pfam" id="PF00560">
    <property type="entry name" value="LRR_1"/>
    <property type="match status" value="1"/>
</dbReference>
<evidence type="ECO:0000256" key="3">
    <source>
        <dbReference type="ARBA" id="ARBA00022729"/>
    </source>
</evidence>
<protein>
    <recommendedName>
        <fullName evidence="8">Leucine-rich repeat-containing N-terminal plant-type domain-containing protein</fullName>
    </recommendedName>
</protein>
<comment type="subcellular location">
    <subcellularLocation>
        <location evidence="1">Secreted</location>
    </subcellularLocation>
</comment>
<evidence type="ECO:0000256" key="1">
    <source>
        <dbReference type="ARBA" id="ARBA00004613"/>
    </source>
</evidence>
<evidence type="ECO:0000256" key="4">
    <source>
        <dbReference type="ARBA" id="ARBA00022737"/>
    </source>
</evidence>
<evidence type="ECO:0000313" key="7">
    <source>
        <dbReference type="Proteomes" id="UP000636709"/>
    </source>
</evidence>
<dbReference type="EMBL" id="JACEFO010001781">
    <property type="protein sequence ID" value="KAF8702958.1"/>
    <property type="molecule type" value="Genomic_DNA"/>
</dbReference>
<feature type="region of interest" description="Disordered" evidence="5">
    <location>
        <begin position="352"/>
        <end position="378"/>
    </location>
</feature>
<evidence type="ECO:0000256" key="2">
    <source>
        <dbReference type="ARBA" id="ARBA00022525"/>
    </source>
</evidence>
<gene>
    <name evidence="6" type="ORF">HU200_032462</name>
</gene>
<dbReference type="GO" id="GO:0005576">
    <property type="term" value="C:extracellular region"/>
    <property type="evidence" value="ECO:0007669"/>
    <property type="project" value="UniProtKB-SubCell"/>
</dbReference>
<proteinExistence type="predicted"/>
<feature type="compositionally biased region" description="Gly residues" evidence="5">
    <location>
        <begin position="352"/>
        <end position="363"/>
    </location>
</feature>